<evidence type="ECO:0000313" key="2">
    <source>
        <dbReference type="EMBL" id="CAF4511148.1"/>
    </source>
</evidence>
<dbReference type="Proteomes" id="UP000663872">
    <property type="component" value="Unassembled WGS sequence"/>
</dbReference>
<organism evidence="1 3">
    <name type="scientific">Rotaria socialis</name>
    <dbReference type="NCBI Taxonomy" id="392032"/>
    <lineage>
        <taxon>Eukaryota</taxon>
        <taxon>Metazoa</taxon>
        <taxon>Spiralia</taxon>
        <taxon>Gnathifera</taxon>
        <taxon>Rotifera</taxon>
        <taxon>Eurotatoria</taxon>
        <taxon>Bdelloidea</taxon>
        <taxon>Philodinida</taxon>
        <taxon>Philodinidae</taxon>
        <taxon>Rotaria</taxon>
    </lineage>
</organism>
<dbReference type="AlphaFoldDB" id="A0A817UUA7"/>
<sequence length="441" mass="51430">MNSGQNQTLFLCTVSECNRESCALCRCCEENYCLQHLIAHTGSRKRALNCLNDEINKLDQQIKILNIQPAIENCRRKFEQWRVECHNRIDKYFERKIFQFHRFIDEKIDDQRTEIHRLQSEVDELINRHELNDQDFNSLRSIINDVGIEIDYVKKIYDQVNIDPLPIDDNLISINKPNNFKLNPSSLSIIDAAINHPQGSYGALAGNEKCLLVHLTPNLILMDKRMNTIQQIEWPYGVISSICWSSTKKRFVVIGKSSIYLVDGRNMSIESLKMMEKRKWFSCACSDTSLFLSIDEINPSIVEFHLLPSIRMVNQWKSPYLCAKDECIDHISYNNSTLVLMISNNVDRSVRMELRLSKTLELIWSLKFDIIRQQRKAFRCCSINSNEWLVADYQNRRLLHVEKDGKVKTIIPYDLIPCHVVLFGSNLLAVSRKNGINFHRL</sequence>
<gene>
    <name evidence="1" type="ORF">GRG538_LOCUS4017</name>
    <name evidence="2" type="ORF">QYT958_LOCUS5472</name>
</gene>
<reference evidence="1" key="1">
    <citation type="submission" date="2021-02" db="EMBL/GenBank/DDBJ databases">
        <authorList>
            <person name="Nowell W R."/>
        </authorList>
    </citation>
    <scope>NUCLEOTIDE SEQUENCE</scope>
</reference>
<comment type="caution">
    <text evidence="1">The sequence shown here is derived from an EMBL/GenBank/DDBJ whole genome shotgun (WGS) entry which is preliminary data.</text>
</comment>
<dbReference type="SUPFAM" id="SSF50978">
    <property type="entry name" value="WD40 repeat-like"/>
    <property type="match status" value="1"/>
</dbReference>
<proteinExistence type="predicted"/>
<dbReference type="InterPro" id="IPR036322">
    <property type="entry name" value="WD40_repeat_dom_sf"/>
</dbReference>
<dbReference type="Proteomes" id="UP000663848">
    <property type="component" value="Unassembled WGS sequence"/>
</dbReference>
<accession>A0A817UUA7</accession>
<name>A0A817UUA7_9BILA</name>
<protein>
    <submittedName>
        <fullName evidence="1">Uncharacterized protein</fullName>
    </submittedName>
</protein>
<evidence type="ECO:0000313" key="3">
    <source>
        <dbReference type="Proteomes" id="UP000663872"/>
    </source>
</evidence>
<dbReference type="EMBL" id="CAJNYT010000148">
    <property type="protein sequence ID" value="CAF3334605.1"/>
    <property type="molecule type" value="Genomic_DNA"/>
</dbReference>
<dbReference type="EMBL" id="CAJOBR010000454">
    <property type="protein sequence ID" value="CAF4511148.1"/>
    <property type="molecule type" value="Genomic_DNA"/>
</dbReference>
<evidence type="ECO:0000313" key="1">
    <source>
        <dbReference type="EMBL" id="CAF3334605.1"/>
    </source>
</evidence>